<proteinExistence type="predicted"/>
<evidence type="ECO:0000313" key="1">
    <source>
        <dbReference type="EMBL" id="SHI00880.1"/>
    </source>
</evidence>
<dbReference type="OrthoDB" id="5107704at2"/>
<gene>
    <name evidence="1" type="ORF">SAMN02745196_02311</name>
</gene>
<keyword evidence="2" id="KW-1185">Reference proteome</keyword>
<organism evidence="1 2">
    <name type="scientific">Clostridium collagenovorans DSM 3089</name>
    <dbReference type="NCBI Taxonomy" id="1121306"/>
    <lineage>
        <taxon>Bacteria</taxon>
        <taxon>Bacillati</taxon>
        <taxon>Bacillota</taxon>
        <taxon>Clostridia</taxon>
        <taxon>Eubacteriales</taxon>
        <taxon>Clostridiaceae</taxon>
        <taxon>Clostridium</taxon>
    </lineage>
</organism>
<reference evidence="1 2" key="1">
    <citation type="submission" date="2016-11" db="EMBL/GenBank/DDBJ databases">
        <authorList>
            <person name="Jaros S."/>
            <person name="Januszkiewicz K."/>
            <person name="Wedrychowicz H."/>
        </authorList>
    </citation>
    <scope>NUCLEOTIDE SEQUENCE [LARGE SCALE GENOMIC DNA]</scope>
    <source>
        <strain evidence="1 2">DSM 3089</strain>
    </source>
</reference>
<accession>A0A1M5XM24</accession>
<dbReference type="AlphaFoldDB" id="A0A1M5XM24"/>
<protein>
    <submittedName>
        <fullName evidence="1">Uncharacterized protein</fullName>
    </submittedName>
</protein>
<dbReference type="RefSeq" id="WP_072832170.1">
    <property type="nucleotide sequence ID" value="NZ_FQXP01000009.1"/>
</dbReference>
<evidence type="ECO:0000313" key="2">
    <source>
        <dbReference type="Proteomes" id="UP000184526"/>
    </source>
</evidence>
<name>A0A1M5XM24_9CLOT</name>
<dbReference type="Proteomes" id="UP000184526">
    <property type="component" value="Unassembled WGS sequence"/>
</dbReference>
<dbReference type="EMBL" id="FQXP01000009">
    <property type="protein sequence ID" value="SHI00880.1"/>
    <property type="molecule type" value="Genomic_DNA"/>
</dbReference>
<sequence length="105" mass="12753">MVTIGMTMPESGKYEEYNDYEYIQKVLKIFEYWDNKNYGQLSKILDKMFNYEKSHGLRSKLCRELFQNKELISYRLIEVEDRTISLRRVLVEQNGRVIIKYLLKI</sequence>